<protein>
    <recommendedName>
        <fullName evidence="4">Exosome complex component Rrp42</fullName>
    </recommendedName>
</protein>
<comment type="subcellular location">
    <subcellularLocation>
        <location evidence="1 4">Cytoplasm</location>
    </subcellularLocation>
</comment>
<dbReference type="GO" id="GO:0016075">
    <property type="term" value="P:rRNA catabolic process"/>
    <property type="evidence" value="ECO:0007669"/>
    <property type="project" value="TreeGrafter"/>
</dbReference>
<evidence type="ECO:0000256" key="3">
    <source>
        <dbReference type="ARBA" id="ARBA00022835"/>
    </source>
</evidence>
<dbReference type="PATRIC" id="fig|1685127.3.peg.229"/>
<dbReference type="Pfam" id="PF01138">
    <property type="entry name" value="RNase_PH"/>
    <property type="match status" value="1"/>
</dbReference>
<dbReference type="InterPro" id="IPR050590">
    <property type="entry name" value="Exosome_comp_Rrp42_subfam"/>
</dbReference>
<dbReference type="PANTHER" id="PTHR11097">
    <property type="entry name" value="EXOSOME COMPLEX EXONUCLEASE RIBOSOMAL RNA PROCESSING PROTEIN"/>
    <property type="match status" value="1"/>
</dbReference>
<evidence type="ECO:0000256" key="4">
    <source>
        <dbReference type="HAMAP-Rule" id="MF_00622"/>
    </source>
</evidence>
<sequence length="262" mass="28187">MVPRLKRKKIQEAVASGKRMDGRGLEECREITIRTGVIEKAEGSAEVHLGDTRVLVGVKIGVGSPFEDTPDEGVLICNAEFVPIASPTFEPGPPDENSIELARVVDRGLRSAKVVDFSKLDIIPGKKVYLIYVDLYILNYAGNLIDASAIAAISALRSAMKPVYKVEDGEVVPTDEKEPLEVLRTPVAVTVAKIGESLVLDPLADEEEVTDERLTITLDDDGNICTIQKSGSTGLTVDDIKKAVDIASKKAQDIRGMITGSS</sequence>
<feature type="domain" description="Exoribonuclease phosphorolytic" evidence="6">
    <location>
        <begin position="186"/>
        <end position="249"/>
    </location>
</feature>
<evidence type="ECO:0000313" key="8">
    <source>
        <dbReference type="Proteomes" id="UP000037210"/>
    </source>
</evidence>
<accession>A0A0M0BLL5</accession>
<evidence type="ECO:0000256" key="1">
    <source>
        <dbReference type="ARBA" id="ARBA00004496"/>
    </source>
</evidence>
<dbReference type="HAMAP" id="MF_00622">
    <property type="entry name" value="Exosome_Rrp42"/>
    <property type="match status" value="1"/>
</dbReference>
<evidence type="ECO:0000256" key="2">
    <source>
        <dbReference type="ARBA" id="ARBA00022490"/>
    </source>
</evidence>
<dbReference type="GO" id="GO:0035925">
    <property type="term" value="F:mRNA 3'-UTR AU-rich region binding"/>
    <property type="evidence" value="ECO:0007669"/>
    <property type="project" value="TreeGrafter"/>
</dbReference>
<evidence type="ECO:0000313" key="7">
    <source>
        <dbReference type="EMBL" id="KON29309.1"/>
    </source>
</evidence>
<dbReference type="SUPFAM" id="SSF54211">
    <property type="entry name" value="Ribosomal protein S5 domain 2-like"/>
    <property type="match status" value="1"/>
</dbReference>
<dbReference type="InterPro" id="IPR001247">
    <property type="entry name" value="ExoRNase_PH_dom1"/>
</dbReference>
<evidence type="ECO:0000259" key="6">
    <source>
        <dbReference type="Pfam" id="PF03725"/>
    </source>
</evidence>
<dbReference type="SUPFAM" id="SSF55666">
    <property type="entry name" value="Ribonuclease PH domain 2-like"/>
    <property type="match status" value="1"/>
</dbReference>
<dbReference type="AlphaFoldDB" id="A0A0M0BLL5"/>
<dbReference type="GO" id="GO:0000177">
    <property type="term" value="C:cytoplasmic exosome (RNase complex)"/>
    <property type="evidence" value="ECO:0007669"/>
    <property type="project" value="TreeGrafter"/>
</dbReference>
<comment type="function">
    <text evidence="4">Non-catalytic component of the exosome, which is a complex involved in RNA degradation. Contributes to the structuring of the Rrp41 active site.</text>
</comment>
<keyword evidence="3 4" id="KW-0271">Exosome</keyword>
<gene>
    <name evidence="4" type="primary">rrp42</name>
    <name evidence="7" type="ORF">AC482_06885</name>
</gene>
<dbReference type="InterPro" id="IPR036345">
    <property type="entry name" value="ExoRNase_PH_dom2_sf"/>
</dbReference>
<feature type="domain" description="Exoribonuclease phosphorolytic" evidence="5">
    <location>
        <begin position="27"/>
        <end position="162"/>
    </location>
</feature>
<dbReference type="EMBL" id="LFWZ01000069">
    <property type="protein sequence ID" value="KON29309.1"/>
    <property type="molecule type" value="Genomic_DNA"/>
</dbReference>
<keyword evidence="2 4" id="KW-0963">Cytoplasm</keyword>
<organism evidence="7 8">
    <name type="scientific">miscellaneous Crenarchaeota group-15 archaeon DG-45</name>
    <dbReference type="NCBI Taxonomy" id="1685127"/>
    <lineage>
        <taxon>Archaea</taxon>
        <taxon>Candidatus Bathyarchaeota</taxon>
        <taxon>MCG-15</taxon>
    </lineage>
</organism>
<comment type="caution">
    <text evidence="7">The sequence shown here is derived from an EMBL/GenBank/DDBJ whole genome shotgun (WGS) entry which is preliminary data.</text>
</comment>
<dbReference type="InterPro" id="IPR020568">
    <property type="entry name" value="Ribosomal_Su5_D2-typ_SF"/>
</dbReference>
<comment type="similarity">
    <text evidence="4">Belongs to the RNase PH family. Rrp42 subfamily.</text>
</comment>
<comment type="subunit">
    <text evidence="4">Component of the archaeal exosome complex. Forms a hexameric ring-like arrangement composed of 3 Rrp41-Rrp42 heterodimers. The hexameric ring associates with a trimer of Rrp4 and/or Csl4 subunits.</text>
</comment>
<reference evidence="7 8" key="1">
    <citation type="submission" date="2015-06" db="EMBL/GenBank/DDBJ databases">
        <title>New insights into the roles of widespread benthic archaea in carbon and nitrogen cycling.</title>
        <authorList>
            <person name="Lazar C.S."/>
            <person name="Baker B.J."/>
            <person name="Seitz K.W."/>
            <person name="Hyde A.S."/>
            <person name="Dick G.J."/>
            <person name="Hinrichs K.-U."/>
            <person name="Teske A.P."/>
        </authorList>
    </citation>
    <scope>NUCLEOTIDE SEQUENCE [LARGE SCALE GENOMIC DNA]</scope>
    <source>
        <strain evidence="7">DG-45</strain>
    </source>
</reference>
<dbReference type="CDD" id="cd11365">
    <property type="entry name" value="RNase_PH_archRRP42"/>
    <property type="match status" value="1"/>
</dbReference>
<dbReference type="Gene3D" id="3.30.230.70">
    <property type="entry name" value="GHMP Kinase, N-terminal domain"/>
    <property type="match status" value="1"/>
</dbReference>
<dbReference type="NCBIfam" id="NF003282">
    <property type="entry name" value="PRK04282.1-1"/>
    <property type="match status" value="1"/>
</dbReference>
<dbReference type="PANTHER" id="PTHR11097:SF8">
    <property type="entry name" value="EXOSOME COMPLEX COMPONENT RRP42"/>
    <property type="match status" value="1"/>
</dbReference>
<dbReference type="InterPro" id="IPR020869">
    <property type="entry name" value="Rrp42_archaea"/>
</dbReference>
<dbReference type="Pfam" id="PF03725">
    <property type="entry name" value="RNase_PH_C"/>
    <property type="match status" value="1"/>
</dbReference>
<proteinExistence type="inferred from homology"/>
<dbReference type="FunFam" id="3.30.230.70:FF:000017">
    <property type="entry name" value="Exosome complex component Rrp42"/>
    <property type="match status" value="1"/>
</dbReference>
<name>A0A0M0BLL5_9ARCH</name>
<dbReference type="Proteomes" id="UP000037210">
    <property type="component" value="Unassembled WGS sequence"/>
</dbReference>
<evidence type="ECO:0000259" key="5">
    <source>
        <dbReference type="Pfam" id="PF01138"/>
    </source>
</evidence>
<dbReference type="InterPro" id="IPR015847">
    <property type="entry name" value="ExoRNase_PH_dom2"/>
</dbReference>
<dbReference type="InterPro" id="IPR027408">
    <property type="entry name" value="PNPase/RNase_PH_dom_sf"/>
</dbReference>